<protein>
    <submittedName>
        <fullName evidence="3">SoxR reducing system protein RseC</fullName>
    </submittedName>
</protein>
<sequence>MIKEWATVVSWQSGMALVRCEPRSGCGSCQSRTGCESGALKALESPEHQLLIPYRQPLQSGQRVEIGVAESSLLRSAVLMYLFPLLGLMVGAGVMQALYGNDILSITGALAGVMMSFWAVRLWADKIGENSDYQPVILQVSLPESLLRVESFPTL</sequence>
<reference evidence="3" key="4">
    <citation type="submission" date="2017-11" db="EMBL/GenBank/DDBJ databases">
        <title>Complete genome sequence of Serratia sp. ATCC 39006.</title>
        <authorList>
            <person name="Hampton H.G."/>
            <person name="Jackson S.A."/>
            <person name="Jauregui R."/>
            <person name="Poulter G.T.M."/>
            <person name="Salmond G.P.C."/>
            <person name="Fineran P.C."/>
        </authorList>
    </citation>
    <scope>NUCLEOTIDE SEQUENCE</scope>
    <source>
        <strain evidence="3">ATCC 39006</strain>
    </source>
</reference>
<evidence type="ECO:0000313" key="2">
    <source>
        <dbReference type="EMBL" id="AUG99900.1"/>
    </source>
</evidence>
<dbReference type="RefSeq" id="WP_021016949.1">
    <property type="nucleotide sequence ID" value="NZ_CP025084.1"/>
</dbReference>
<dbReference type="PIRSF" id="PIRSF004923">
    <property type="entry name" value="RseC"/>
    <property type="match status" value="1"/>
</dbReference>
<organism evidence="3 4">
    <name type="scientific">Serratia sp. (strain ATCC 39006)</name>
    <name type="common">Prodigiosinella confusarubida</name>
    <dbReference type="NCBI Taxonomy" id="104623"/>
    <lineage>
        <taxon>Bacteria</taxon>
        <taxon>Pseudomonadati</taxon>
        <taxon>Pseudomonadota</taxon>
        <taxon>Gammaproteobacteria</taxon>
        <taxon>Enterobacterales</taxon>
        <taxon>Pectobacteriaceae</taxon>
        <taxon>Prodigiosinella</taxon>
    </lineage>
</organism>
<dbReference type="InterPro" id="IPR026268">
    <property type="entry name" value="RseC"/>
</dbReference>
<evidence type="ECO:0000313" key="3">
    <source>
        <dbReference type="EMBL" id="AUH04220.1"/>
    </source>
</evidence>
<dbReference type="PANTHER" id="PTHR35867:SF1">
    <property type="entry name" value="PROTEIN RSEC"/>
    <property type="match status" value="1"/>
</dbReference>
<dbReference type="EMBL" id="CP025085">
    <property type="protein sequence ID" value="AUG99900.1"/>
    <property type="molecule type" value="Genomic_DNA"/>
</dbReference>
<reference evidence="3 4" key="1">
    <citation type="journal article" date="2013" name="Genome Announc.">
        <title>Draft genome sequence of Serratia sp. strain ATCC 39006, a model bacterium for analysis of the biosynthesis and regulation of prodigiosin, a carbapenem, and gas vesicles.</title>
        <authorList>
            <person name="Fineran P.C."/>
            <person name="Iglesias Cans M.C."/>
            <person name="Ramsay J.P."/>
            <person name="Wilf N.M."/>
            <person name="Cossyleon D."/>
            <person name="McNeil M.B."/>
            <person name="Williamson N.R."/>
            <person name="Monson R.E."/>
            <person name="Becher S.A."/>
            <person name="Stanton J.A."/>
            <person name="Brugger K."/>
            <person name="Brown S.D."/>
            <person name="Salmond G.P."/>
        </authorList>
    </citation>
    <scope>NUCLEOTIDE SEQUENCE [LARGE SCALE GENOMIC DNA]</scope>
    <source>
        <strain evidence="3">ATCC 39006</strain>
        <strain evidence="4">ATCC 39006 / SC 11482</strain>
    </source>
</reference>
<dbReference type="KEGG" id="sera:Ser39006_008865"/>
<dbReference type="AlphaFoldDB" id="A0A2I5TI36"/>
<keyword evidence="1" id="KW-0472">Membrane</keyword>
<name>A0A2I5TI36_SERS3</name>
<reference evidence="2 5" key="3">
    <citation type="submission" date="2017-11" db="EMBL/GenBank/DDBJ databases">
        <title>Complete genome sequence of Serratia sp. ATCC 39006 LacA.</title>
        <authorList>
            <person name="Hampton H.G."/>
            <person name="Jackson S.A."/>
            <person name="Jauregui R."/>
            <person name="Poulter G.T.M."/>
            <person name="Salmond G.P.C."/>
            <person name="Fineran P.C."/>
        </authorList>
    </citation>
    <scope>NUCLEOTIDE SEQUENCE [LARGE SCALE GENOMIC DNA]</scope>
    <source>
        <strain evidence="2 5">ATCC 39006</strain>
    </source>
</reference>
<dbReference type="EMBL" id="CP025084">
    <property type="protein sequence ID" value="AUH04220.1"/>
    <property type="molecule type" value="Genomic_DNA"/>
</dbReference>
<feature type="transmembrane region" description="Helical" evidence="1">
    <location>
        <begin position="78"/>
        <end position="97"/>
    </location>
</feature>
<dbReference type="PANTHER" id="PTHR35867">
    <property type="entry name" value="PROTEIN RSEC"/>
    <property type="match status" value="1"/>
</dbReference>
<evidence type="ECO:0000313" key="4">
    <source>
        <dbReference type="Proteomes" id="UP000017700"/>
    </source>
</evidence>
<feature type="transmembrane region" description="Helical" evidence="1">
    <location>
        <begin position="103"/>
        <end position="124"/>
    </location>
</feature>
<dbReference type="KEGG" id="serq:CWC46_08860"/>
<dbReference type="Proteomes" id="UP000017700">
    <property type="component" value="Chromosome"/>
</dbReference>
<dbReference type="NCBIfam" id="NF008115">
    <property type="entry name" value="PRK10862.1"/>
    <property type="match status" value="1"/>
</dbReference>
<keyword evidence="4" id="KW-1185">Reference proteome</keyword>
<evidence type="ECO:0000256" key="1">
    <source>
        <dbReference type="SAM" id="Phobius"/>
    </source>
</evidence>
<accession>A0A2I5TI36</accession>
<evidence type="ECO:0000313" key="5">
    <source>
        <dbReference type="Proteomes" id="UP000233778"/>
    </source>
</evidence>
<dbReference type="Proteomes" id="UP000233778">
    <property type="component" value="Chromosome"/>
</dbReference>
<reference evidence="3" key="2">
    <citation type="submission" date="2013-09" db="EMBL/GenBank/DDBJ databases">
        <authorList>
            <person name="Wang G."/>
            <person name="Yang Y."/>
            <person name="Su Y."/>
        </authorList>
    </citation>
    <scope>NUCLEOTIDE SEQUENCE</scope>
    <source>
        <strain evidence="3">ATCC 39006</strain>
    </source>
</reference>
<dbReference type="OrthoDB" id="9795854at2"/>
<keyword evidence="1" id="KW-1133">Transmembrane helix</keyword>
<keyword evidence="1" id="KW-0812">Transmembrane</keyword>
<dbReference type="Pfam" id="PF04246">
    <property type="entry name" value="RseC_MucC"/>
    <property type="match status" value="1"/>
</dbReference>
<dbReference type="STRING" id="104623.Ser39006_03688"/>
<dbReference type="InterPro" id="IPR007359">
    <property type="entry name" value="SigmaE_reg_RseC_MucC"/>
</dbReference>
<gene>
    <name evidence="2" type="ORF">CWC46_08860</name>
    <name evidence="3" type="ORF">Ser39006_008865</name>
</gene>
<proteinExistence type="predicted"/>